<accession>A0A6J4Q1J0</accession>
<dbReference type="AlphaFoldDB" id="A0A6J4Q1J0"/>
<dbReference type="EMBL" id="CADCUU010000370">
    <property type="protein sequence ID" value="CAA9425472.1"/>
    <property type="molecule type" value="Genomic_DNA"/>
</dbReference>
<protein>
    <submittedName>
        <fullName evidence="2">Uncharacterized protein</fullName>
    </submittedName>
</protein>
<evidence type="ECO:0000313" key="2">
    <source>
        <dbReference type="EMBL" id="CAA9425472.1"/>
    </source>
</evidence>
<gene>
    <name evidence="2" type="ORF">AVDCRST_MAG15-2492</name>
</gene>
<feature type="non-terminal residue" evidence="2">
    <location>
        <position position="153"/>
    </location>
</feature>
<organism evidence="2">
    <name type="scientific">uncultured Rubellimicrobium sp</name>
    <dbReference type="NCBI Taxonomy" id="543078"/>
    <lineage>
        <taxon>Bacteria</taxon>
        <taxon>Pseudomonadati</taxon>
        <taxon>Pseudomonadota</taxon>
        <taxon>Alphaproteobacteria</taxon>
        <taxon>Rhodobacterales</taxon>
        <taxon>Roseobacteraceae</taxon>
        <taxon>Rubellimicrobium</taxon>
        <taxon>environmental samples</taxon>
    </lineage>
</organism>
<feature type="compositionally biased region" description="Basic residues" evidence="1">
    <location>
        <begin position="96"/>
        <end position="110"/>
    </location>
</feature>
<name>A0A6J4Q1J0_9RHOB</name>
<feature type="region of interest" description="Disordered" evidence="1">
    <location>
        <begin position="75"/>
        <end position="112"/>
    </location>
</feature>
<proteinExistence type="predicted"/>
<reference evidence="2" key="1">
    <citation type="submission" date="2020-02" db="EMBL/GenBank/DDBJ databases">
        <authorList>
            <person name="Meier V. D."/>
        </authorList>
    </citation>
    <scope>NUCLEOTIDE SEQUENCE</scope>
    <source>
        <strain evidence="2">AVDCRST_MAG15</strain>
    </source>
</reference>
<sequence length="153" mass="16450">GRAQSCGERCPCADRGWDGGGHPCRFRRGAGEHRERFPARLAQQVGRGLGGMALADEGRIDLDAPVEPCLTRWHLPQGRTRPAGRDSAAASQPHDRAHRPLGLHGIRGHSRGPEYRGVAHMGGRLSDGIVRVGQPPGAGWRYSDGGFTLPQLV</sequence>
<evidence type="ECO:0000256" key="1">
    <source>
        <dbReference type="SAM" id="MobiDB-lite"/>
    </source>
</evidence>
<feature type="non-terminal residue" evidence="2">
    <location>
        <position position="1"/>
    </location>
</feature>